<dbReference type="AlphaFoldDB" id="A0A1H1S9J0"/>
<accession>A0A1H1S9J0</accession>
<name>A0A1H1S9J0_9CELL</name>
<dbReference type="Proteomes" id="UP000185663">
    <property type="component" value="Chromosome I"/>
</dbReference>
<dbReference type="STRING" id="545619.SAMN04489860_1571"/>
<evidence type="ECO:0000313" key="2">
    <source>
        <dbReference type="Proteomes" id="UP000185663"/>
    </source>
</evidence>
<gene>
    <name evidence="1" type="ORF">SAMN04489860_1571</name>
</gene>
<protein>
    <submittedName>
        <fullName evidence="1">Uncharacterized protein</fullName>
    </submittedName>
</protein>
<sequence>MQARGVPSSPRRALGAVDDHLWTTVAPAVAAQHYGMPVELIAPGRARRLVVVGLVLLTATACTTVEEPTSEPTAAHAGFDPASTVGTLAPGLPAVVAQPAPGAEVLASSVREDGALVVVSVNLRTPDGPEDVAAYYDELLSGSGFDASGDPTQRVYARTTGEGTSEQTDESVVLMTVEDDGSTLVSLSGRLVPDDDTLG</sequence>
<proteinExistence type="predicted"/>
<reference evidence="1 2" key="1">
    <citation type="submission" date="2016-10" db="EMBL/GenBank/DDBJ databases">
        <authorList>
            <person name="de Groot N.N."/>
        </authorList>
    </citation>
    <scope>NUCLEOTIDE SEQUENCE [LARGE SCALE GENOMIC DNA]</scope>
    <source>
        <strain evidence="1 2">DSM 22126</strain>
    </source>
</reference>
<keyword evidence="2" id="KW-1185">Reference proteome</keyword>
<dbReference type="EMBL" id="LT629776">
    <property type="protein sequence ID" value="SDS44780.1"/>
    <property type="molecule type" value="Genomic_DNA"/>
</dbReference>
<organism evidence="1 2">
    <name type="scientific">Paraoerskovia marina</name>
    <dbReference type="NCBI Taxonomy" id="545619"/>
    <lineage>
        <taxon>Bacteria</taxon>
        <taxon>Bacillati</taxon>
        <taxon>Actinomycetota</taxon>
        <taxon>Actinomycetes</taxon>
        <taxon>Micrococcales</taxon>
        <taxon>Cellulomonadaceae</taxon>
        <taxon>Paraoerskovia</taxon>
    </lineage>
</organism>
<evidence type="ECO:0000313" key="1">
    <source>
        <dbReference type="EMBL" id="SDS44780.1"/>
    </source>
</evidence>